<comment type="caution">
    <text evidence="1">The sequence shown here is derived from an EMBL/GenBank/DDBJ whole genome shotgun (WGS) entry which is preliminary data.</text>
</comment>
<dbReference type="OrthoDB" id="616263at2759"/>
<protein>
    <submittedName>
        <fullName evidence="1">Uncharacterized protein</fullName>
    </submittedName>
</protein>
<evidence type="ECO:0000313" key="2">
    <source>
        <dbReference type="Proteomes" id="UP000499080"/>
    </source>
</evidence>
<accession>A0A4Y2WQ46</accession>
<gene>
    <name evidence="1" type="ORF">AVEN_132764_1</name>
</gene>
<dbReference type="InterPro" id="IPR036397">
    <property type="entry name" value="RNaseH_sf"/>
</dbReference>
<keyword evidence="2" id="KW-1185">Reference proteome</keyword>
<organism evidence="1 2">
    <name type="scientific">Araneus ventricosus</name>
    <name type="common">Orbweaver spider</name>
    <name type="synonym">Epeira ventricosa</name>
    <dbReference type="NCBI Taxonomy" id="182803"/>
    <lineage>
        <taxon>Eukaryota</taxon>
        <taxon>Metazoa</taxon>
        <taxon>Ecdysozoa</taxon>
        <taxon>Arthropoda</taxon>
        <taxon>Chelicerata</taxon>
        <taxon>Arachnida</taxon>
        <taxon>Araneae</taxon>
        <taxon>Araneomorphae</taxon>
        <taxon>Entelegynae</taxon>
        <taxon>Araneoidea</taxon>
        <taxon>Araneidae</taxon>
        <taxon>Araneus</taxon>
    </lineage>
</organism>
<name>A0A4Y2WQ46_ARAVE</name>
<dbReference type="AlphaFoldDB" id="A0A4Y2WQ46"/>
<dbReference type="EMBL" id="BGPR01063008">
    <property type="protein sequence ID" value="GBO38332.1"/>
    <property type="molecule type" value="Genomic_DNA"/>
</dbReference>
<sequence>MWGLALSSKNKIPRGFLQSCDQREVLLPPFPAAKSSLSGRHFRSNEELRQAVKNYLRSLDTDFYQDGFLKLISWYDKCINVGSEYVEK</sequence>
<reference evidence="1 2" key="1">
    <citation type="journal article" date="2019" name="Sci. Rep.">
        <title>Orb-weaving spider Araneus ventricosus genome elucidates the spidroin gene catalogue.</title>
        <authorList>
            <person name="Kono N."/>
            <person name="Nakamura H."/>
            <person name="Ohtoshi R."/>
            <person name="Moran D.A.P."/>
            <person name="Shinohara A."/>
            <person name="Yoshida Y."/>
            <person name="Fujiwara M."/>
            <person name="Mori M."/>
            <person name="Tomita M."/>
            <person name="Arakawa K."/>
        </authorList>
    </citation>
    <scope>NUCLEOTIDE SEQUENCE [LARGE SCALE GENOMIC DNA]</scope>
</reference>
<proteinExistence type="predicted"/>
<evidence type="ECO:0000313" key="1">
    <source>
        <dbReference type="EMBL" id="GBO38332.1"/>
    </source>
</evidence>
<dbReference type="Proteomes" id="UP000499080">
    <property type="component" value="Unassembled WGS sequence"/>
</dbReference>
<dbReference type="GO" id="GO:0003676">
    <property type="term" value="F:nucleic acid binding"/>
    <property type="evidence" value="ECO:0007669"/>
    <property type="project" value="InterPro"/>
</dbReference>
<dbReference type="Gene3D" id="3.30.420.10">
    <property type="entry name" value="Ribonuclease H-like superfamily/Ribonuclease H"/>
    <property type="match status" value="1"/>
</dbReference>